<dbReference type="Proteomes" id="UP000448292">
    <property type="component" value="Unassembled WGS sequence"/>
</dbReference>
<keyword evidence="3" id="KW-1185">Reference proteome</keyword>
<dbReference type="AlphaFoldDB" id="A0A7M3MDV4"/>
<reference evidence="2 3" key="1">
    <citation type="submission" date="2018-06" db="EMBL/GenBank/DDBJ databases">
        <title>Complete genome of Desulfovibrio indonesiensis P37SLT.</title>
        <authorList>
            <person name="Crispim J.S."/>
            <person name="Vidigal P.M.P."/>
            <person name="Silva L.C.F."/>
            <person name="Laguardia C.N."/>
            <person name="Araujo L.C."/>
            <person name="Dias R.S."/>
            <person name="Sousa M.P."/>
            <person name="Paula S.O."/>
            <person name="Silva C."/>
        </authorList>
    </citation>
    <scope>NUCLEOTIDE SEQUENCE [LARGE SCALE GENOMIC DNA]</scope>
    <source>
        <strain evidence="2 3">P37SLT</strain>
    </source>
</reference>
<dbReference type="InterPro" id="IPR051815">
    <property type="entry name" value="Molybdate_resp_trans_reg"/>
</dbReference>
<sequence length="138" mass="15559">MRRKPRPSYPRRDSRTDSHPVIRLRLWLETEEGVMLGLGRLLLLEAIRDEGSLKRAAERLGMSYRAAWGKLKTTEEALEQPLLEKTSGGRGFTLTPFAADLVTRFRTLYNEVEQKAASSAPDVLPFKAHRYGDDASSG</sequence>
<dbReference type="PANTHER" id="PTHR30432:SF1">
    <property type="entry name" value="DNA-BINDING TRANSCRIPTIONAL DUAL REGULATOR MODE"/>
    <property type="match status" value="1"/>
</dbReference>
<feature type="domain" description="HTH lysR-type" evidence="1">
    <location>
        <begin position="40"/>
        <end position="98"/>
    </location>
</feature>
<evidence type="ECO:0000259" key="1">
    <source>
        <dbReference type="Pfam" id="PF00126"/>
    </source>
</evidence>
<dbReference type="GO" id="GO:0003700">
    <property type="term" value="F:DNA-binding transcription factor activity"/>
    <property type="evidence" value="ECO:0007669"/>
    <property type="project" value="InterPro"/>
</dbReference>
<accession>A0A7M3MDV4</accession>
<dbReference type="EMBL" id="QMIE01000011">
    <property type="protein sequence ID" value="TVM16453.1"/>
    <property type="molecule type" value="Genomic_DNA"/>
</dbReference>
<dbReference type="InterPro" id="IPR036388">
    <property type="entry name" value="WH-like_DNA-bd_sf"/>
</dbReference>
<dbReference type="InterPro" id="IPR036390">
    <property type="entry name" value="WH_DNA-bd_sf"/>
</dbReference>
<dbReference type="SUPFAM" id="SSF46785">
    <property type="entry name" value="Winged helix' DNA-binding domain"/>
    <property type="match status" value="1"/>
</dbReference>
<dbReference type="PANTHER" id="PTHR30432">
    <property type="entry name" value="TRANSCRIPTIONAL REGULATOR MODE"/>
    <property type="match status" value="1"/>
</dbReference>
<name>A0A7M3MDV4_9BACT</name>
<gene>
    <name evidence="2" type="ORF">DPQ33_12015</name>
</gene>
<comment type="caution">
    <text evidence="2">The sequence shown here is derived from an EMBL/GenBank/DDBJ whole genome shotgun (WGS) entry which is preliminary data.</text>
</comment>
<dbReference type="InterPro" id="IPR000847">
    <property type="entry name" value="LysR_HTH_N"/>
</dbReference>
<protein>
    <submittedName>
        <fullName evidence="2">ModE family transcriptional regulator</fullName>
    </submittedName>
</protein>
<dbReference type="OrthoDB" id="9800709at2"/>
<dbReference type="Gene3D" id="1.10.10.10">
    <property type="entry name" value="Winged helix-like DNA-binding domain superfamily/Winged helix DNA-binding domain"/>
    <property type="match status" value="1"/>
</dbReference>
<evidence type="ECO:0000313" key="3">
    <source>
        <dbReference type="Proteomes" id="UP000448292"/>
    </source>
</evidence>
<evidence type="ECO:0000313" key="2">
    <source>
        <dbReference type="EMBL" id="TVM16453.1"/>
    </source>
</evidence>
<organism evidence="2 3">
    <name type="scientific">Oceanidesulfovibrio indonesiensis</name>
    <dbReference type="NCBI Taxonomy" id="54767"/>
    <lineage>
        <taxon>Bacteria</taxon>
        <taxon>Pseudomonadati</taxon>
        <taxon>Thermodesulfobacteriota</taxon>
        <taxon>Desulfovibrionia</taxon>
        <taxon>Desulfovibrionales</taxon>
        <taxon>Desulfovibrionaceae</taxon>
        <taxon>Oceanidesulfovibrio</taxon>
    </lineage>
</organism>
<dbReference type="Pfam" id="PF00126">
    <property type="entry name" value="HTH_1"/>
    <property type="match status" value="1"/>
</dbReference>
<proteinExistence type="predicted"/>